<keyword evidence="1" id="KW-0812">Transmembrane</keyword>
<proteinExistence type="predicted"/>
<dbReference type="EMBL" id="CP148066">
    <property type="protein sequence ID" value="WXL28108.1"/>
    <property type="molecule type" value="Genomic_DNA"/>
</dbReference>
<accession>A0ABZ2RM63</accession>
<organism evidence="2 3">
    <name type="scientific">[Mycoplasma] gypis</name>
    <dbReference type="NCBI Taxonomy" id="92404"/>
    <lineage>
        <taxon>Bacteria</taxon>
        <taxon>Bacillati</taxon>
        <taxon>Mycoplasmatota</taxon>
        <taxon>Mycoplasmoidales</taxon>
        <taxon>Metamycoplasmataceae</taxon>
        <taxon>Metamycoplasma</taxon>
    </lineage>
</organism>
<keyword evidence="3" id="KW-1185">Reference proteome</keyword>
<feature type="transmembrane region" description="Helical" evidence="1">
    <location>
        <begin position="21"/>
        <end position="44"/>
    </location>
</feature>
<evidence type="ECO:0000256" key="1">
    <source>
        <dbReference type="SAM" id="Phobius"/>
    </source>
</evidence>
<keyword evidence="1" id="KW-0472">Membrane</keyword>
<gene>
    <name evidence="2" type="ORF">WG616_01900</name>
</gene>
<dbReference type="RefSeq" id="WP_205498450.1">
    <property type="nucleotide sequence ID" value="NZ_CP148066.1"/>
</dbReference>
<evidence type="ECO:0000313" key="3">
    <source>
        <dbReference type="Proteomes" id="UP001460679"/>
    </source>
</evidence>
<name>A0ABZ2RM63_9BACT</name>
<evidence type="ECO:0000313" key="2">
    <source>
        <dbReference type="EMBL" id="WXL28108.1"/>
    </source>
</evidence>
<keyword evidence="1" id="KW-1133">Transmembrane helix</keyword>
<dbReference type="Proteomes" id="UP001460679">
    <property type="component" value="Chromosome"/>
</dbReference>
<sequence length="45" mass="4742">MEEKNNLSNNTGNKKLIAKSSLLIGLGLAILIAIIIVLVVVLAIL</sequence>
<reference evidence="2" key="1">
    <citation type="submission" date="2024-03" db="EMBL/GenBank/DDBJ databases">
        <title>Complete genome sequence of Mycoplasma gypis type strain B1/T1.</title>
        <authorList>
            <person name="Spergser J."/>
        </authorList>
    </citation>
    <scope>NUCLEOTIDE SEQUENCE [LARGE SCALE GENOMIC DNA]</scope>
    <source>
        <strain evidence="2">B1/T1</strain>
    </source>
</reference>
<protein>
    <submittedName>
        <fullName evidence="2">Uncharacterized protein</fullName>
    </submittedName>
</protein>